<dbReference type="InterPro" id="IPR036366">
    <property type="entry name" value="PGBDSf"/>
</dbReference>
<organism evidence="2">
    <name type="scientific">marine sediment metagenome</name>
    <dbReference type="NCBI Taxonomy" id="412755"/>
    <lineage>
        <taxon>unclassified sequences</taxon>
        <taxon>metagenomes</taxon>
        <taxon>ecological metagenomes</taxon>
    </lineage>
</organism>
<protein>
    <recommendedName>
        <fullName evidence="1">Peptidoglycan binding-like domain-containing protein</fullName>
    </recommendedName>
</protein>
<reference evidence="2" key="1">
    <citation type="journal article" date="2015" name="Nature">
        <title>Complex archaea that bridge the gap between prokaryotes and eukaryotes.</title>
        <authorList>
            <person name="Spang A."/>
            <person name="Saw J.H."/>
            <person name="Jorgensen S.L."/>
            <person name="Zaremba-Niedzwiedzka K."/>
            <person name="Martijn J."/>
            <person name="Lind A.E."/>
            <person name="van Eijk R."/>
            <person name="Schleper C."/>
            <person name="Guy L."/>
            <person name="Ettema T.J."/>
        </authorList>
    </citation>
    <scope>NUCLEOTIDE SEQUENCE</scope>
</reference>
<dbReference type="Gene3D" id="3.30.1380.10">
    <property type="match status" value="1"/>
</dbReference>
<dbReference type="Pfam" id="PF01471">
    <property type="entry name" value="PG_binding_1"/>
    <property type="match status" value="1"/>
</dbReference>
<proteinExistence type="predicted"/>
<dbReference type="SUPFAM" id="SSF47090">
    <property type="entry name" value="PGBD-like"/>
    <property type="match status" value="1"/>
</dbReference>
<dbReference type="Gene3D" id="1.10.101.10">
    <property type="entry name" value="PGBD-like superfamily/PGBD"/>
    <property type="match status" value="1"/>
</dbReference>
<accession>A0A0F9N858</accession>
<comment type="caution">
    <text evidence="2">The sequence shown here is derived from an EMBL/GenBank/DDBJ whole genome shotgun (WGS) entry which is preliminary data.</text>
</comment>
<dbReference type="InterPro" id="IPR036365">
    <property type="entry name" value="PGBD-like_sf"/>
</dbReference>
<evidence type="ECO:0000259" key="1">
    <source>
        <dbReference type="Pfam" id="PF01471"/>
    </source>
</evidence>
<dbReference type="EMBL" id="LAZR01008614">
    <property type="protein sequence ID" value="KKM77632.1"/>
    <property type="molecule type" value="Genomic_DNA"/>
</dbReference>
<feature type="domain" description="Peptidoglycan binding-like" evidence="1">
    <location>
        <begin position="182"/>
        <end position="237"/>
    </location>
</feature>
<name>A0A0F9N858_9ZZZZ</name>
<dbReference type="InterPro" id="IPR009045">
    <property type="entry name" value="Zn_M74/Hedgehog-like"/>
</dbReference>
<dbReference type="InterPro" id="IPR002477">
    <property type="entry name" value="Peptidoglycan-bd-like"/>
</dbReference>
<sequence length="243" mass="27905">MEMELEILQADERFKGVVNVRVPGIYVTRGNPLPKRMSKLVKPAVLALQKVYKDIVAEGGHLYLSDMFRSANDQQKAHEDWKSGRKSAYSPPSCNSVHEAARAIDIDAFDTMISHKRVREILNRYGWINIVATLTGAECWHYEFRQKRWEDFKTKNGYAEMARAMKKDIGNVTSLAKANRQMEDMKWVQSSLNKILKIHLTIDGLMGEKTREAVRKLQKKYRLQADGIPGPITRKKMKEILGV</sequence>
<gene>
    <name evidence="2" type="ORF">LCGC14_1368040</name>
</gene>
<dbReference type="AlphaFoldDB" id="A0A0F9N858"/>
<evidence type="ECO:0000313" key="2">
    <source>
        <dbReference type="EMBL" id="KKM77632.1"/>
    </source>
</evidence>
<dbReference type="SUPFAM" id="SSF55166">
    <property type="entry name" value="Hedgehog/DD-peptidase"/>
    <property type="match status" value="1"/>
</dbReference>